<keyword evidence="4" id="KW-1185">Reference proteome</keyword>
<evidence type="ECO:0000256" key="1">
    <source>
        <dbReference type="SAM" id="MobiDB-lite"/>
    </source>
</evidence>
<feature type="compositionally biased region" description="Low complexity" evidence="1">
    <location>
        <begin position="30"/>
        <end position="40"/>
    </location>
</feature>
<dbReference type="InterPro" id="IPR013786">
    <property type="entry name" value="AcylCoA_DH/ox_N"/>
</dbReference>
<proteinExistence type="predicted"/>
<reference evidence="3 4" key="1">
    <citation type="submission" date="2024-10" db="EMBL/GenBank/DDBJ databases">
        <title>The Natural Products Discovery Center: Release of the First 8490 Sequenced Strains for Exploring Actinobacteria Biosynthetic Diversity.</title>
        <authorList>
            <person name="Kalkreuter E."/>
            <person name="Kautsar S.A."/>
            <person name="Yang D."/>
            <person name="Bader C.D."/>
            <person name="Teijaro C.N."/>
            <person name="Fluegel L."/>
            <person name="Davis C.M."/>
            <person name="Simpson J.R."/>
            <person name="Lauterbach L."/>
            <person name="Steele A.D."/>
            <person name="Gui C."/>
            <person name="Meng S."/>
            <person name="Li G."/>
            <person name="Viehrig K."/>
            <person name="Ye F."/>
            <person name="Su P."/>
            <person name="Kiefer A.F."/>
            <person name="Nichols A."/>
            <person name="Cepeda A.J."/>
            <person name="Yan W."/>
            <person name="Fan B."/>
            <person name="Jiang Y."/>
            <person name="Adhikari A."/>
            <person name="Zheng C.-J."/>
            <person name="Schuster L."/>
            <person name="Cowan T.M."/>
            <person name="Smanski M.J."/>
            <person name="Chevrette M.G."/>
            <person name="De Carvalho L.P.S."/>
            <person name="Shen B."/>
        </authorList>
    </citation>
    <scope>NUCLEOTIDE SEQUENCE [LARGE SCALE GENOMIC DNA]</scope>
    <source>
        <strain evidence="3 4">NPDC002593</strain>
    </source>
</reference>
<evidence type="ECO:0000313" key="4">
    <source>
        <dbReference type="Proteomes" id="UP001601992"/>
    </source>
</evidence>
<name>A0ABW6RRE2_9NOCA</name>
<dbReference type="InterPro" id="IPR037069">
    <property type="entry name" value="AcylCoA_DH/ox_N_sf"/>
</dbReference>
<gene>
    <name evidence="3" type="ORF">ACFYXQ_02120</name>
</gene>
<dbReference type="Proteomes" id="UP001601992">
    <property type="component" value="Unassembled WGS sequence"/>
</dbReference>
<dbReference type="Pfam" id="PF02771">
    <property type="entry name" value="Acyl-CoA_dh_N"/>
    <property type="match status" value="1"/>
</dbReference>
<feature type="domain" description="Acyl-CoA dehydrogenase/oxidase N-terminal" evidence="2">
    <location>
        <begin position="41"/>
        <end position="88"/>
    </location>
</feature>
<dbReference type="EMBL" id="JBIAQY010000001">
    <property type="protein sequence ID" value="MFF3566557.1"/>
    <property type="molecule type" value="Genomic_DNA"/>
</dbReference>
<sequence length="166" mass="17666">MSLATELRDLVDDLLGDRIHHTAAGGPGTPRGTRPGRRAAANQHALWARLRELGLTRVGIDEDRGGSGGTFDDLLIIVNALAAHGISQPIVESATADWVLGHSGRLGERFSTLLVLDEPLNYVGGPITARAACRTVGPRRRAARSLYSRHGTVRGPASSFGHDPPR</sequence>
<dbReference type="SUPFAM" id="SSF56645">
    <property type="entry name" value="Acyl-CoA dehydrogenase NM domain-like"/>
    <property type="match status" value="1"/>
</dbReference>
<organism evidence="3 4">
    <name type="scientific">Nocardia jiangxiensis</name>
    <dbReference type="NCBI Taxonomy" id="282685"/>
    <lineage>
        <taxon>Bacteria</taxon>
        <taxon>Bacillati</taxon>
        <taxon>Actinomycetota</taxon>
        <taxon>Actinomycetes</taxon>
        <taxon>Mycobacteriales</taxon>
        <taxon>Nocardiaceae</taxon>
        <taxon>Nocardia</taxon>
    </lineage>
</organism>
<accession>A0ABW6RRE2</accession>
<evidence type="ECO:0000259" key="2">
    <source>
        <dbReference type="Pfam" id="PF02771"/>
    </source>
</evidence>
<feature type="region of interest" description="Disordered" evidence="1">
    <location>
        <begin position="144"/>
        <end position="166"/>
    </location>
</feature>
<dbReference type="RefSeq" id="WP_040828761.1">
    <property type="nucleotide sequence ID" value="NZ_JBIAQY010000001.1"/>
</dbReference>
<dbReference type="InterPro" id="IPR009100">
    <property type="entry name" value="AcylCoA_DH/oxidase_NM_dom_sf"/>
</dbReference>
<evidence type="ECO:0000313" key="3">
    <source>
        <dbReference type="EMBL" id="MFF3566557.1"/>
    </source>
</evidence>
<feature type="region of interest" description="Disordered" evidence="1">
    <location>
        <begin position="20"/>
        <end position="40"/>
    </location>
</feature>
<protein>
    <submittedName>
        <fullName evidence="3">Acyl-CoA dehydrogenase family protein</fullName>
    </submittedName>
</protein>
<dbReference type="Gene3D" id="1.10.540.10">
    <property type="entry name" value="Acyl-CoA dehydrogenase/oxidase, N-terminal domain"/>
    <property type="match status" value="1"/>
</dbReference>
<comment type="caution">
    <text evidence="3">The sequence shown here is derived from an EMBL/GenBank/DDBJ whole genome shotgun (WGS) entry which is preliminary data.</text>
</comment>